<comment type="caution">
    <text evidence="7">Lacks conserved residue(s) required for the propagation of feature annotation.</text>
</comment>
<keyword evidence="5 7" id="KW-0949">S-adenosyl-L-methionine</keyword>
<feature type="binding site" evidence="7">
    <location>
        <position position="103"/>
    </location>
    <ligand>
        <name>S-adenosyl-L-methionine</name>
        <dbReference type="ChEBI" id="CHEBI:59789"/>
    </ligand>
</feature>
<comment type="caution">
    <text evidence="8">The sequence shown here is derived from an EMBL/GenBank/DDBJ whole genome shotgun (WGS) entry which is preliminary data.</text>
</comment>
<evidence type="ECO:0000313" key="9">
    <source>
        <dbReference type="Proteomes" id="UP000236394"/>
    </source>
</evidence>
<reference evidence="9" key="1">
    <citation type="submission" date="2017-04" db="EMBL/GenBank/DDBJ databases">
        <authorList>
            <person name="Bumgarner R.E."/>
            <person name="Fredricks D.N."/>
            <person name="Srinivasan S."/>
        </authorList>
    </citation>
    <scope>NUCLEOTIDE SEQUENCE [LARGE SCALE GENOMIC DNA]</scope>
    <source>
        <strain evidence="9">KA00405</strain>
    </source>
</reference>
<evidence type="ECO:0000256" key="7">
    <source>
        <dbReference type="HAMAP-Rule" id="MF_00658"/>
    </source>
</evidence>
<dbReference type="PANTHER" id="PTHR33603:SF1">
    <property type="entry name" value="RIBOSOMAL RNA LARGE SUBUNIT METHYLTRANSFERASE H"/>
    <property type="match status" value="1"/>
</dbReference>
<dbReference type="InterPro" id="IPR029028">
    <property type="entry name" value="Alpha/beta_knot_MTases"/>
</dbReference>
<comment type="subunit">
    <text evidence="7">Homodimer.</text>
</comment>
<comment type="catalytic activity">
    <reaction evidence="7">
        <text>pseudouridine(1915) in 23S rRNA + S-adenosyl-L-methionine = N(3)-methylpseudouridine(1915) in 23S rRNA + S-adenosyl-L-homocysteine + H(+)</text>
        <dbReference type="Rhea" id="RHEA:42752"/>
        <dbReference type="Rhea" id="RHEA-COMP:10221"/>
        <dbReference type="Rhea" id="RHEA-COMP:10222"/>
        <dbReference type="ChEBI" id="CHEBI:15378"/>
        <dbReference type="ChEBI" id="CHEBI:57856"/>
        <dbReference type="ChEBI" id="CHEBI:59789"/>
        <dbReference type="ChEBI" id="CHEBI:65314"/>
        <dbReference type="ChEBI" id="CHEBI:74486"/>
        <dbReference type="EC" id="2.1.1.177"/>
    </reaction>
</comment>
<accession>A0A2J8B5I6</accession>
<dbReference type="InterPro" id="IPR029026">
    <property type="entry name" value="tRNA_m1G_MTases_N"/>
</dbReference>
<dbReference type="InterPro" id="IPR003742">
    <property type="entry name" value="RlmH-like"/>
</dbReference>
<proteinExistence type="inferred from homology"/>
<keyword evidence="1 7" id="KW-0963">Cytoplasm</keyword>
<dbReference type="AlphaFoldDB" id="A0A2J8B5I6"/>
<name>A0A2J8B5I6_9FIRM</name>
<dbReference type="Gene3D" id="3.40.1280.10">
    <property type="match status" value="1"/>
</dbReference>
<dbReference type="GO" id="GO:0005737">
    <property type="term" value="C:cytoplasm"/>
    <property type="evidence" value="ECO:0007669"/>
    <property type="project" value="UniProtKB-SubCell"/>
</dbReference>
<dbReference type="EMBL" id="NBZD01000001">
    <property type="protein sequence ID" value="PNH20004.1"/>
    <property type="molecule type" value="Genomic_DNA"/>
</dbReference>
<evidence type="ECO:0000256" key="5">
    <source>
        <dbReference type="ARBA" id="ARBA00022691"/>
    </source>
</evidence>
<dbReference type="GO" id="GO:0070038">
    <property type="term" value="F:rRNA (pseudouridine-N3-)-methyltransferase activity"/>
    <property type="evidence" value="ECO:0007669"/>
    <property type="project" value="UniProtKB-UniRule"/>
</dbReference>
<comment type="function">
    <text evidence="7">Specifically methylates the pseudouridine at position 1915 (m3Psi1915) in 23S rRNA.</text>
</comment>
<evidence type="ECO:0000256" key="1">
    <source>
        <dbReference type="ARBA" id="ARBA00022490"/>
    </source>
</evidence>
<dbReference type="SUPFAM" id="SSF75217">
    <property type="entry name" value="alpha/beta knot"/>
    <property type="match status" value="1"/>
</dbReference>
<dbReference type="EC" id="2.1.1.177" evidence="7"/>
<dbReference type="OMA" id="NEPYHHQ"/>
<protein>
    <recommendedName>
        <fullName evidence="7">Ribosomal RNA large subunit methyltransferase H</fullName>
        <ecNumber evidence="7">2.1.1.177</ecNumber>
    </recommendedName>
    <alternativeName>
        <fullName evidence="7">23S rRNA (pseudouridine1915-N3)-methyltransferase</fullName>
    </alternativeName>
    <alternativeName>
        <fullName evidence="7">23S rRNA m3Psi1915 methyltransferase</fullName>
    </alternativeName>
    <alternativeName>
        <fullName evidence="7">rRNA (pseudouridine-N3-)-methyltransferase RlmH</fullName>
    </alternativeName>
</protein>
<dbReference type="PIRSF" id="PIRSF004505">
    <property type="entry name" value="MT_bac"/>
    <property type="match status" value="1"/>
</dbReference>
<evidence type="ECO:0000313" key="8">
    <source>
        <dbReference type="EMBL" id="PNH20004.1"/>
    </source>
</evidence>
<evidence type="ECO:0000256" key="4">
    <source>
        <dbReference type="ARBA" id="ARBA00022679"/>
    </source>
</evidence>
<sequence length="154" mass="17543">MKISLVCVGKLKEPWLKAAVEMYAKRISKFAEVEIVETNDFKDTLPLELILQKEAEEVLKRLPSSAFAVLCDLQGHEYDSLNLAQKMQSWMEMSGAHLYFLIGGSNGVSEILRKKAAVKLKLSALTFPHQLTRVILLEQIYRSFKIQNGESYHK</sequence>
<dbReference type="RefSeq" id="WP_012993069.1">
    <property type="nucleotide sequence ID" value="NZ_NBZD01000001.1"/>
</dbReference>
<comment type="similarity">
    <text evidence="6 7">Belongs to the RNA methyltransferase RlmH family.</text>
</comment>
<dbReference type="CDD" id="cd18081">
    <property type="entry name" value="RlmH-like"/>
    <property type="match status" value="1"/>
</dbReference>
<dbReference type="HAMAP" id="MF_00658">
    <property type="entry name" value="23SrRNA_methyltr_H"/>
    <property type="match status" value="1"/>
</dbReference>
<dbReference type="Pfam" id="PF02590">
    <property type="entry name" value="SPOUT_MTase"/>
    <property type="match status" value="1"/>
</dbReference>
<keyword evidence="3 7" id="KW-0489">Methyltransferase</keyword>
<comment type="subcellular location">
    <subcellularLocation>
        <location evidence="7">Cytoplasm</location>
    </subcellularLocation>
</comment>
<evidence type="ECO:0000256" key="3">
    <source>
        <dbReference type="ARBA" id="ARBA00022603"/>
    </source>
</evidence>
<evidence type="ECO:0000256" key="2">
    <source>
        <dbReference type="ARBA" id="ARBA00022552"/>
    </source>
</evidence>
<keyword evidence="2 7" id="KW-0698">rRNA processing</keyword>
<feature type="binding site" evidence="7">
    <location>
        <begin position="122"/>
        <end position="127"/>
    </location>
    <ligand>
        <name>S-adenosyl-L-methionine</name>
        <dbReference type="ChEBI" id="CHEBI:59789"/>
    </ligand>
</feature>
<dbReference type="Proteomes" id="UP000236394">
    <property type="component" value="Unassembled WGS sequence"/>
</dbReference>
<keyword evidence="4 7" id="KW-0808">Transferase</keyword>
<organism evidence="8 9">
    <name type="scientific">Mageeibacillus indolicus</name>
    <dbReference type="NCBI Taxonomy" id="884684"/>
    <lineage>
        <taxon>Bacteria</taxon>
        <taxon>Bacillati</taxon>
        <taxon>Bacillota</taxon>
        <taxon>Clostridia</taxon>
        <taxon>Eubacteriales</taxon>
        <taxon>Oscillospiraceae</taxon>
        <taxon>Mageeibacillus</taxon>
    </lineage>
</organism>
<evidence type="ECO:0000256" key="6">
    <source>
        <dbReference type="ARBA" id="ARBA00038303"/>
    </source>
</evidence>
<dbReference type="PANTHER" id="PTHR33603">
    <property type="entry name" value="METHYLTRANSFERASE"/>
    <property type="match status" value="1"/>
</dbReference>
<gene>
    <name evidence="7" type="primary">rlmH</name>
    <name evidence="8" type="ORF">B7R76_03825</name>
</gene>